<proteinExistence type="predicted"/>
<keyword evidence="2" id="KW-1185">Reference proteome</keyword>
<organism evidence="1 2">
    <name type="scientific">Runella defluvii</name>
    <dbReference type="NCBI Taxonomy" id="370973"/>
    <lineage>
        <taxon>Bacteria</taxon>
        <taxon>Pseudomonadati</taxon>
        <taxon>Bacteroidota</taxon>
        <taxon>Cytophagia</taxon>
        <taxon>Cytophagales</taxon>
        <taxon>Spirosomataceae</taxon>
        <taxon>Runella</taxon>
    </lineage>
</organism>
<sequence length="62" mass="6538">MEISLCKLNGCLNSGVQGKTITSTQKIVDGRYTAINQVTLLPGFEATAKDAFLAKIGSVSAY</sequence>
<dbReference type="InterPro" id="IPR055015">
    <property type="entry name" value="GCX_COOH"/>
</dbReference>
<dbReference type="AlphaFoldDB" id="A0A7W5ZS75"/>
<dbReference type="RefSeq" id="WP_183979972.1">
    <property type="nucleotide sequence ID" value="NZ_JACIBY010000023.1"/>
</dbReference>
<comment type="caution">
    <text evidence="1">The sequence shown here is derived from an EMBL/GenBank/DDBJ whole genome shotgun (WGS) entry which is preliminary data.</text>
</comment>
<protein>
    <submittedName>
        <fullName evidence="1">Uncharacterized protein</fullName>
    </submittedName>
</protein>
<accession>A0A7W5ZS75</accession>
<dbReference type="NCBIfam" id="NF045639">
    <property type="entry name" value="GCX_COOH"/>
    <property type="match status" value="1"/>
</dbReference>
<dbReference type="EMBL" id="JACIBY010000023">
    <property type="protein sequence ID" value="MBB3841956.1"/>
    <property type="molecule type" value="Genomic_DNA"/>
</dbReference>
<reference evidence="1 2" key="1">
    <citation type="submission" date="2020-08" db="EMBL/GenBank/DDBJ databases">
        <title>Genomic Encyclopedia of Type Strains, Phase IV (KMG-IV): sequencing the most valuable type-strain genomes for metagenomic binning, comparative biology and taxonomic classification.</title>
        <authorList>
            <person name="Goeker M."/>
        </authorList>
    </citation>
    <scope>NUCLEOTIDE SEQUENCE [LARGE SCALE GENOMIC DNA]</scope>
    <source>
        <strain evidence="1 2">DSM 17976</strain>
    </source>
</reference>
<name>A0A7W5ZS75_9BACT</name>
<gene>
    <name evidence="1" type="ORF">FHS57_005985</name>
</gene>
<dbReference type="Proteomes" id="UP000541352">
    <property type="component" value="Unassembled WGS sequence"/>
</dbReference>
<evidence type="ECO:0000313" key="2">
    <source>
        <dbReference type="Proteomes" id="UP000541352"/>
    </source>
</evidence>
<evidence type="ECO:0000313" key="1">
    <source>
        <dbReference type="EMBL" id="MBB3841956.1"/>
    </source>
</evidence>